<evidence type="ECO:0000313" key="1">
    <source>
        <dbReference type="EMBL" id="KOM29210.1"/>
    </source>
</evidence>
<name>A0A0L9TF00_PHAAN</name>
<dbReference type="AlphaFoldDB" id="A0A0L9TF00"/>
<dbReference type="EMBL" id="KQ258468">
    <property type="protein sequence ID" value="KOM29210.1"/>
    <property type="molecule type" value="Genomic_DNA"/>
</dbReference>
<organism evidence="1 2">
    <name type="scientific">Phaseolus angularis</name>
    <name type="common">Azuki bean</name>
    <name type="synonym">Vigna angularis</name>
    <dbReference type="NCBI Taxonomy" id="3914"/>
    <lineage>
        <taxon>Eukaryota</taxon>
        <taxon>Viridiplantae</taxon>
        <taxon>Streptophyta</taxon>
        <taxon>Embryophyta</taxon>
        <taxon>Tracheophyta</taxon>
        <taxon>Spermatophyta</taxon>
        <taxon>Magnoliopsida</taxon>
        <taxon>eudicotyledons</taxon>
        <taxon>Gunneridae</taxon>
        <taxon>Pentapetalae</taxon>
        <taxon>rosids</taxon>
        <taxon>fabids</taxon>
        <taxon>Fabales</taxon>
        <taxon>Fabaceae</taxon>
        <taxon>Papilionoideae</taxon>
        <taxon>50 kb inversion clade</taxon>
        <taxon>NPAAA clade</taxon>
        <taxon>indigoferoid/millettioid clade</taxon>
        <taxon>Phaseoleae</taxon>
        <taxon>Vigna</taxon>
    </lineage>
</organism>
<proteinExistence type="predicted"/>
<reference evidence="2" key="1">
    <citation type="journal article" date="2015" name="Proc. Natl. Acad. Sci. U.S.A.">
        <title>Genome sequencing of adzuki bean (Vigna angularis) provides insight into high starch and low fat accumulation and domestication.</title>
        <authorList>
            <person name="Yang K."/>
            <person name="Tian Z."/>
            <person name="Chen C."/>
            <person name="Luo L."/>
            <person name="Zhao B."/>
            <person name="Wang Z."/>
            <person name="Yu L."/>
            <person name="Li Y."/>
            <person name="Sun Y."/>
            <person name="Li W."/>
            <person name="Chen Y."/>
            <person name="Li Y."/>
            <person name="Zhang Y."/>
            <person name="Ai D."/>
            <person name="Zhao J."/>
            <person name="Shang C."/>
            <person name="Ma Y."/>
            <person name="Wu B."/>
            <person name="Wang M."/>
            <person name="Gao L."/>
            <person name="Sun D."/>
            <person name="Zhang P."/>
            <person name="Guo F."/>
            <person name="Wang W."/>
            <person name="Li Y."/>
            <person name="Wang J."/>
            <person name="Varshney R.K."/>
            <person name="Wang J."/>
            <person name="Ling H.Q."/>
            <person name="Wan P."/>
        </authorList>
    </citation>
    <scope>NUCLEOTIDE SEQUENCE</scope>
    <source>
        <strain evidence="2">cv. Jingnong 6</strain>
    </source>
</reference>
<accession>A0A0L9TF00</accession>
<sequence>METELCRPVWEMSFLGHWGNVIYELLWKLRFFFGPCGIWDLRVSMETELCKPVWEMGFCGNWDFSANVATRPCGKKSDRHQTVAATGTVATVDLLSYKTGTPSASERHFPDLALSLSFSFSLSSLFSLFLERLDFCEEPLPPCAFGGVPVLRRASVSPSASR</sequence>
<protein>
    <submittedName>
        <fullName evidence="1">Uncharacterized protein</fullName>
    </submittedName>
</protein>
<dbReference type="Proteomes" id="UP000053144">
    <property type="component" value="Unassembled WGS sequence"/>
</dbReference>
<evidence type="ECO:0000313" key="2">
    <source>
        <dbReference type="Proteomes" id="UP000053144"/>
    </source>
</evidence>
<dbReference type="Gramene" id="KOM29210">
    <property type="protein sequence ID" value="KOM29210"/>
    <property type="gene ID" value="LR48_Vigan636s000900"/>
</dbReference>
<gene>
    <name evidence="1" type="ORF">LR48_Vigan636s000900</name>
</gene>